<name>A0AAF0QAZ3_SOLVR</name>
<reference evidence="1" key="1">
    <citation type="submission" date="2023-08" db="EMBL/GenBank/DDBJ databases">
        <title>A de novo genome assembly of Solanum verrucosum Schlechtendal, a Mexican diploid species geographically isolated from the other diploid A-genome species in potato relatives.</title>
        <authorList>
            <person name="Hosaka K."/>
        </authorList>
    </citation>
    <scope>NUCLEOTIDE SEQUENCE</scope>
    <source>
        <tissue evidence="1">Young leaves</tissue>
    </source>
</reference>
<dbReference type="Proteomes" id="UP001234989">
    <property type="component" value="Chromosome 3"/>
</dbReference>
<proteinExistence type="predicted"/>
<keyword evidence="2" id="KW-1185">Reference proteome</keyword>
<accession>A0AAF0QAZ3</accession>
<evidence type="ECO:0000313" key="1">
    <source>
        <dbReference type="EMBL" id="WMV19353.1"/>
    </source>
</evidence>
<evidence type="ECO:0000313" key="2">
    <source>
        <dbReference type="Proteomes" id="UP001234989"/>
    </source>
</evidence>
<gene>
    <name evidence="1" type="ORF">MTR67_012738</name>
</gene>
<dbReference type="EMBL" id="CP133614">
    <property type="protein sequence ID" value="WMV19353.1"/>
    <property type="molecule type" value="Genomic_DNA"/>
</dbReference>
<sequence>MRSWWHFEIEW</sequence>
<protein>
    <submittedName>
        <fullName evidence="1">Uncharacterized protein</fullName>
    </submittedName>
</protein>
<organism evidence="1 2">
    <name type="scientific">Solanum verrucosum</name>
    <dbReference type="NCBI Taxonomy" id="315347"/>
    <lineage>
        <taxon>Eukaryota</taxon>
        <taxon>Viridiplantae</taxon>
        <taxon>Streptophyta</taxon>
        <taxon>Embryophyta</taxon>
        <taxon>Tracheophyta</taxon>
        <taxon>Spermatophyta</taxon>
        <taxon>Magnoliopsida</taxon>
        <taxon>eudicotyledons</taxon>
        <taxon>Gunneridae</taxon>
        <taxon>Pentapetalae</taxon>
        <taxon>asterids</taxon>
        <taxon>lamiids</taxon>
        <taxon>Solanales</taxon>
        <taxon>Solanaceae</taxon>
        <taxon>Solanoideae</taxon>
        <taxon>Solaneae</taxon>
        <taxon>Solanum</taxon>
    </lineage>
</organism>